<name>A0A091BED3_9GAMM</name>
<comment type="caution">
    <text evidence="1">The sequence shown here is derived from an EMBL/GenBank/DDBJ whole genome shotgun (WGS) entry which is preliminary data.</text>
</comment>
<proteinExistence type="predicted"/>
<accession>A0A091BED3</accession>
<protein>
    <submittedName>
        <fullName evidence="1">Uncharacterized protein</fullName>
    </submittedName>
</protein>
<dbReference type="Proteomes" id="UP000029391">
    <property type="component" value="Unassembled WGS sequence"/>
</dbReference>
<keyword evidence="2" id="KW-1185">Reference proteome</keyword>
<sequence>MEERLVLLPGSDAGVSECSAMSEVLMVAHMRDSLGIPRDEDDLIGADGITGRVQ</sequence>
<dbReference type="EMBL" id="AWXU01000010">
    <property type="protein sequence ID" value="KFN51023.1"/>
    <property type="molecule type" value="Genomic_DNA"/>
</dbReference>
<reference evidence="1 2" key="1">
    <citation type="submission" date="2013-09" db="EMBL/GenBank/DDBJ databases">
        <title>Genome sequencing of Arenimonas composti.</title>
        <authorList>
            <person name="Chen F."/>
            <person name="Wang G."/>
        </authorList>
    </citation>
    <scope>NUCLEOTIDE SEQUENCE [LARGE SCALE GENOMIC DNA]</scope>
    <source>
        <strain evidence="1 2">TR7-09</strain>
    </source>
</reference>
<gene>
    <name evidence="1" type="ORF">P873_04565</name>
</gene>
<dbReference type="AlphaFoldDB" id="A0A091BED3"/>
<organism evidence="1 2">
    <name type="scientific">Arenimonas composti TR7-09 = DSM 18010</name>
    <dbReference type="NCBI Taxonomy" id="1121013"/>
    <lineage>
        <taxon>Bacteria</taxon>
        <taxon>Pseudomonadati</taxon>
        <taxon>Pseudomonadota</taxon>
        <taxon>Gammaproteobacteria</taxon>
        <taxon>Lysobacterales</taxon>
        <taxon>Lysobacteraceae</taxon>
        <taxon>Arenimonas</taxon>
    </lineage>
</organism>
<evidence type="ECO:0000313" key="2">
    <source>
        <dbReference type="Proteomes" id="UP000029391"/>
    </source>
</evidence>
<evidence type="ECO:0000313" key="1">
    <source>
        <dbReference type="EMBL" id="KFN51023.1"/>
    </source>
</evidence>